<evidence type="ECO:0000313" key="1">
    <source>
        <dbReference type="EMBL" id="KAK6171936.1"/>
    </source>
</evidence>
<dbReference type="EMBL" id="JAZGQO010000013">
    <property type="protein sequence ID" value="KAK6171936.1"/>
    <property type="molecule type" value="Genomic_DNA"/>
</dbReference>
<protein>
    <submittedName>
        <fullName evidence="1">Uncharacterized protein</fullName>
    </submittedName>
</protein>
<proteinExistence type="predicted"/>
<sequence>MIISKESTRHVHHYIWDDPLINFDARDDEVTLSNSGVKLNRRRERECHTLTIEQWGFGAAEILQELIRNGEISTSGIKDYLDYTKTIFRLFSGHVTASVLLNEQQKGKFRWNTSRSNIFDFQLISKPTFLKSDVALETVSRTFQQT</sequence>
<comment type="caution">
    <text evidence="1">The sequence shown here is derived from an EMBL/GenBank/DDBJ whole genome shotgun (WGS) entry which is preliminary data.</text>
</comment>
<gene>
    <name evidence="1" type="ORF">SNE40_018356</name>
</gene>
<name>A0AAN8J9F6_PATCE</name>
<organism evidence="1 2">
    <name type="scientific">Patella caerulea</name>
    <name type="common">Rayed Mediterranean limpet</name>
    <dbReference type="NCBI Taxonomy" id="87958"/>
    <lineage>
        <taxon>Eukaryota</taxon>
        <taxon>Metazoa</taxon>
        <taxon>Spiralia</taxon>
        <taxon>Lophotrochozoa</taxon>
        <taxon>Mollusca</taxon>
        <taxon>Gastropoda</taxon>
        <taxon>Patellogastropoda</taxon>
        <taxon>Patelloidea</taxon>
        <taxon>Patellidae</taxon>
        <taxon>Patella</taxon>
    </lineage>
</organism>
<evidence type="ECO:0000313" key="2">
    <source>
        <dbReference type="Proteomes" id="UP001347796"/>
    </source>
</evidence>
<dbReference type="AlphaFoldDB" id="A0AAN8J9F6"/>
<reference evidence="1 2" key="1">
    <citation type="submission" date="2024-01" db="EMBL/GenBank/DDBJ databases">
        <title>The genome of the rayed Mediterranean limpet Patella caerulea (Linnaeus, 1758).</title>
        <authorList>
            <person name="Anh-Thu Weber A."/>
            <person name="Halstead-Nussloch G."/>
        </authorList>
    </citation>
    <scope>NUCLEOTIDE SEQUENCE [LARGE SCALE GENOMIC DNA]</scope>
    <source>
        <strain evidence="1">AATW-2023a</strain>
        <tissue evidence="1">Whole specimen</tissue>
    </source>
</reference>
<accession>A0AAN8J9F6</accession>
<keyword evidence="2" id="KW-1185">Reference proteome</keyword>
<dbReference type="Proteomes" id="UP001347796">
    <property type="component" value="Unassembled WGS sequence"/>
</dbReference>